<name>A0A1F6YR69_9BACT</name>
<reference evidence="1 2" key="1">
    <citation type="journal article" date="2016" name="Nat. Commun.">
        <title>Thousands of microbial genomes shed light on interconnected biogeochemical processes in an aquifer system.</title>
        <authorList>
            <person name="Anantharaman K."/>
            <person name="Brown C.T."/>
            <person name="Hug L.A."/>
            <person name="Sharon I."/>
            <person name="Castelle C.J."/>
            <person name="Probst A.J."/>
            <person name="Thomas B.C."/>
            <person name="Singh A."/>
            <person name="Wilkins M.J."/>
            <person name="Karaoz U."/>
            <person name="Brodie E.L."/>
            <person name="Williams K.H."/>
            <person name="Hubbard S.S."/>
            <person name="Banfield J.F."/>
        </authorList>
    </citation>
    <scope>NUCLEOTIDE SEQUENCE [LARGE SCALE GENOMIC DNA]</scope>
</reference>
<comment type="caution">
    <text evidence="1">The sequence shown here is derived from an EMBL/GenBank/DDBJ whole genome shotgun (WGS) entry which is preliminary data.</text>
</comment>
<gene>
    <name evidence="1" type="ORF">A2356_03530</name>
</gene>
<dbReference type="Proteomes" id="UP000177047">
    <property type="component" value="Unassembled WGS sequence"/>
</dbReference>
<dbReference type="EMBL" id="MFWB01000015">
    <property type="protein sequence ID" value="OGJ08865.1"/>
    <property type="molecule type" value="Genomic_DNA"/>
</dbReference>
<protein>
    <submittedName>
        <fullName evidence="1">Uncharacterized protein</fullName>
    </submittedName>
</protein>
<accession>A0A1F6YR69</accession>
<proteinExistence type="predicted"/>
<sequence>MTTMTIATKKMSPTTVVISVLLLPFFTTFYKNSQVTQLIKVIHRGGLGVVFYVVYNVNQVGKGGKTVYK</sequence>
<organism evidence="1 2">
    <name type="scientific">Candidatus Nomurabacteria bacterium RIFOXYB1_FULL_39_16</name>
    <dbReference type="NCBI Taxonomy" id="1801803"/>
    <lineage>
        <taxon>Bacteria</taxon>
        <taxon>Candidatus Nomuraibacteriota</taxon>
    </lineage>
</organism>
<dbReference type="AlphaFoldDB" id="A0A1F6YR69"/>
<evidence type="ECO:0000313" key="1">
    <source>
        <dbReference type="EMBL" id="OGJ08865.1"/>
    </source>
</evidence>
<dbReference type="STRING" id="1801803.A2356_03530"/>
<evidence type="ECO:0000313" key="2">
    <source>
        <dbReference type="Proteomes" id="UP000177047"/>
    </source>
</evidence>